<dbReference type="SUPFAM" id="SSF81383">
    <property type="entry name" value="F-box domain"/>
    <property type="match status" value="1"/>
</dbReference>
<dbReference type="Proteomes" id="UP001054889">
    <property type="component" value="Unassembled WGS sequence"/>
</dbReference>
<evidence type="ECO:0008006" key="3">
    <source>
        <dbReference type="Google" id="ProtNLM"/>
    </source>
</evidence>
<dbReference type="EMBL" id="BQKI01000004">
    <property type="protein sequence ID" value="GJM94092.1"/>
    <property type="molecule type" value="Genomic_DNA"/>
</dbReference>
<reference evidence="1" key="1">
    <citation type="journal article" date="2018" name="DNA Res.">
        <title>Multiple hybrid de novo genome assembly of finger millet, an orphan allotetraploid crop.</title>
        <authorList>
            <person name="Hatakeyama M."/>
            <person name="Aluri S."/>
            <person name="Balachadran M.T."/>
            <person name="Sivarajan S.R."/>
            <person name="Patrignani A."/>
            <person name="Gruter S."/>
            <person name="Poveda L."/>
            <person name="Shimizu-Inatsugi R."/>
            <person name="Baeten J."/>
            <person name="Francoijs K.J."/>
            <person name="Nataraja K.N."/>
            <person name="Reddy Y.A.N."/>
            <person name="Phadnis S."/>
            <person name="Ravikumar R.L."/>
            <person name="Schlapbach R."/>
            <person name="Sreeman S.M."/>
            <person name="Shimizu K.K."/>
        </authorList>
    </citation>
    <scope>NUCLEOTIDE SEQUENCE</scope>
</reference>
<name>A0AAV5C7G3_ELECO</name>
<proteinExistence type="predicted"/>
<reference evidence="1" key="2">
    <citation type="submission" date="2021-12" db="EMBL/GenBank/DDBJ databases">
        <title>Resequencing data analysis of finger millet.</title>
        <authorList>
            <person name="Hatakeyama M."/>
            <person name="Aluri S."/>
            <person name="Balachadran M.T."/>
            <person name="Sivarajan S.R."/>
            <person name="Poveda L."/>
            <person name="Shimizu-Inatsugi R."/>
            <person name="Schlapbach R."/>
            <person name="Sreeman S.M."/>
            <person name="Shimizu K.K."/>
        </authorList>
    </citation>
    <scope>NUCLEOTIDE SEQUENCE</scope>
</reference>
<keyword evidence="2" id="KW-1185">Reference proteome</keyword>
<accession>A0AAV5C7G3</accession>
<protein>
    <recommendedName>
        <fullName evidence="3">F-box domain-containing protein</fullName>
    </recommendedName>
</protein>
<evidence type="ECO:0000313" key="1">
    <source>
        <dbReference type="EMBL" id="GJM94092.1"/>
    </source>
</evidence>
<gene>
    <name evidence="1" type="primary">ga10708</name>
    <name evidence="1" type="ORF">PR202_ga10708</name>
</gene>
<sequence>MDLLCDNLVEEILLRLPLKHLVRIRSAARRYNALALGPEFAARHWQLHSPYMYLPGSVFLHHQPSGDETSNKDSYACFLATSTASSSAEPAFPINPASLLPSPNAREMAYLQRTGATTEVAIVHSSAGLLLYR</sequence>
<dbReference type="AlphaFoldDB" id="A0AAV5C7G3"/>
<comment type="caution">
    <text evidence="1">The sequence shown here is derived from an EMBL/GenBank/DDBJ whole genome shotgun (WGS) entry which is preliminary data.</text>
</comment>
<organism evidence="1 2">
    <name type="scientific">Eleusine coracana subsp. coracana</name>
    <dbReference type="NCBI Taxonomy" id="191504"/>
    <lineage>
        <taxon>Eukaryota</taxon>
        <taxon>Viridiplantae</taxon>
        <taxon>Streptophyta</taxon>
        <taxon>Embryophyta</taxon>
        <taxon>Tracheophyta</taxon>
        <taxon>Spermatophyta</taxon>
        <taxon>Magnoliopsida</taxon>
        <taxon>Liliopsida</taxon>
        <taxon>Poales</taxon>
        <taxon>Poaceae</taxon>
        <taxon>PACMAD clade</taxon>
        <taxon>Chloridoideae</taxon>
        <taxon>Cynodonteae</taxon>
        <taxon>Eleusininae</taxon>
        <taxon>Eleusine</taxon>
    </lineage>
</organism>
<evidence type="ECO:0000313" key="2">
    <source>
        <dbReference type="Proteomes" id="UP001054889"/>
    </source>
</evidence>
<dbReference type="InterPro" id="IPR036047">
    <property type="entry name" value="F-box-like_dom_sf"/>
</dbReference>